<evidence type="ECO:0000256" key="2">
    <source>
        <dbReference type="ARBA" id="ARBA00022475"/>
    </source>
</evidence>
<dbReference type="EMBL" id="CAGS01000474">
    <property type="protein sequence ID" value="CCF85630.1"/>
    <property type="molecule type" value="Genomic_DNA"/>
</dbReference>
<accession>I4ELR8</accession>
<feature type="transmembrane region" description="Helical" evidence="6">
    <location>
        <begin position="192"/>
        <end position="219"/>
    </location>
</feature>
<evidence type="ECO:0000313" key="7">
    <source>
        <dbReference type="EMBL" id="CCF85630.1"/>
    </source>
</evidence>
<feature type="transmembrane region" description="Helical" evidence="6">
    <location>
        <begin position="159"/>
        <end position="180"/>
    </location>
</feature>
<evidence type="ECO:0000256" key="5">
    <source>
        <dbReference type="ARBA" id="ARBA00023136"/>
    </source>
</evidence>
<evidence type="ECO:0000256" key="4">
    <source>
        <dbReference type="ARBA" id="ARBA00022989"/>
    </source>
</evidence>
<sequence length="283" mass="31190">MLTPTSFWSQWNVDPWLLLPLIVAAALFVRGLRRAGSGGAVTRGWGPIAFAGGLITLFVALVWPLDPLSDALFTAHMVQYTLLTVLAPALIVFSGSSNLLLEGLPERASARVIDWWNQTAFPRRAWGVLTLPLVIGLIDVGTLYFWHLPGVYELALRSWPLHALELFSFLVAGLLAWRLVRHPSRRGLRGYGVTLVFLMSTSILGVLLGMAYFFTSPWYSIYQISAPAWGLTPRLDQQIGGIVLGVVPEFFDVIPFLLVLAALLRAEEQRAEDRIDAGQIGPA</sequence>
<feature type="transmembrane region" description="Helical" evidence="6">
    <location>
        <begin position="44"/>
        <end position="65"/>
    </location>
</feature>
<keyword evidence="3 6" id="KW-0812">Transmembrane</keyword>
<keyword evidence="5 6" id="KW-0472">Membrane</keyword>
<organism evidence="7 8">
    <name type="scientific">Nitrolancea hollandica Lb</name>
    <dbReference type="NCBI Taxonomy" id="1129897"/>
    <lineage>
        <taxon>Bacteria</taxon>
        <taxon>Pseudomonadati</taxon>
        <taxon>Thermomicrobiota</taxon>
        <taxon>Thermomicrobia</taxon>
        <taxon>Sphaerobacterales</taxon>
        <taxon>Sphaerobacterineae</taxon>
        <taxon>Sphaerobacteraceae</taxon>
        <taxon>Nitrolancea</taxon>
    </lineage>
</organism>
<dbReference type="GO" id="GO:0005886">
    <property type="term" value="C:plasma membrane"/>
    <property type="evidence" value="ECO:0007669"/>
    <property type="project" value="UniProtKB-SubCell"/>
</dbReference>
<keyword evidence="8" id="KW-1185">Reference proteome</keyword>
<name>I4ELR8_9BACT</name>
<dbReference type="AlphaFoldDB" id="I4ELR8"/>
<keyword evidence="2" id="KW-1003">Cell membrane</keyword>
<dbReference type="OrthoDB" id="128422at2"/>
<feature type="transmembrane region" description="Helical" evidence="6">
    <location>
        <begin position="77"/>
        <end position="101"/>
    </location>
</feature>
<dbReference type="InterPro" id="IPR019108">
    <property type="entry name" value="Caa3_assmbl_CtaG-rel"/>
</dbReference>
<dbReference type="Pfam" id="PF09678">
    <property type="entry name" value="Caa3_CtaG"/>
    <property type="match status" value="1"/>
</dbReference>
<evidence type="ECO:0000256" key="6">
    <source>
        <dbReference type="SAM" id="Phobius"/>
    </source>
</evidence>
<dbReference type="Proteomes" id="UP000004221">
    <property type="component" value="Unassembled WGS sequence"/>
</dbReference>
<evidence type="ECO:0000313" key="8">
    <source>
        <dbReference type="Proteomes" id="UP000004221"/>
    </source>
</evidence>
<protein>
    <recommendedName>
        <fullName evidence="9">Cytochrome c oxidase caa3-type, assembly factor CtaG-related protein</fullName>
    </recommendedName>
</protein>
<evidence type="ECO:0000256" key="1">
    <source>
        <dbReference type="ARBA" id="ARBA00004651"/>
    </source>
</evidence>
<feature type="transmembrane region" description="Helical" evidence="6">
    <location>
        <begin position="125"/>
        <end position="147"/>
    </location>
</feature>
<comment type="subcellular location">
    <subcellularLocation>
        <location evidence="1">Cell membrane</location>
        <topology evidence="1">Multi-pass membrane protein</topology>
    </subcellularLocation>
</comment>
<reference evidence="7 8" key="1">
    <citation type="journal article" date="2012" name="ISME J.">
        <title>Nitrification expanded: discovery, physiology and genomics of a nitrite-oxidizing bacterium from the phylum Chloroflexi.</title>
        <authorList>
            <person name="Sorokin D.Y."/>
            <person name="Lucker S."/>
            <person name="Vejmelkova D."/>
            <person name="Kostrikina N.A."/>
            <person name="Kleerebezem R."/>
            <person name="Rijpstra W.I."/>
            <person name="Damste J.S."/>
            <person name="Le Paslier D."/>
            <person name="Muyzer G."/>
            <person name="Wagner M."/>
            <person name="van Loosdrecht M.C."/>
            <person name="Daims H."/>
        </authorList>
    </citation>
    <scope>NUCLEOTIDE SEQUENCE [LARGE SCALE GENOMIC DNA]</scope>
    <source>
        <strain evidence="8">none</strain>
    </source>
</reference>
<keyword evidence="4 6" id="KW-1133">Transmembrane helix</keyword>
<evidence type="ECO:0008006" key="9">
    <source>
        <dbReference type="Google" id="ProtNLM"/>
    </source>
</evidence>
<gene>
    <name evidence="7" type="ORF">NITHO_5250003</name>
</gene>
<feature type="transmembrane region" description="Helical" evidence="6">
    <location>
        <begin position="239"/>
        <end position="264"/>
    </location>
</feature>
<proteinExistence type="predicted"/>
<dbReference type="RefSeq" id="WP_008480662.1">
    <property type="nucleotide sequence ID" value="NZ_CAGS01000474.1"/>
</dbReference>
<evidence type="ECO:0000256" key="3">
    <source>
        <dbReference type="ARBA" id="ARBA00022692"/>
    </source>
</evidence>
<comment type="caution">
    <text evidence="7">The sequence shown here is derived from an EMBL/GenBank/DDBJ whole genome shotgun (WGS) entry which is preliminary data.</text>
</comment>
<feature type="transmembrane region" description="Helical" evidence="6">
    <location>
        <begin position="15"/>
        <end position="32"/>
    </location>
</feature>